<dbReference type="Proteomes" id="UP000663868">
    <property type="component" value="Unassembled WGS sequence"/>
</dbReference>
<sequence>TAEEALDFRDPTDEPSMEPVIDEHRDAEQSTTQWKFLTWSMIENFQPPSWINENIDVNME</sequence>
<evidence type="ECO:0000313" key="2">
    <source>
        <dbReference type="EMBL" id="CAF4296764.1"/>
    </source>
</evidence>
<organism evidence="2 3">
    <name type="scientific">Adineta steineri</name>
    <dbReference type="NCBI Taxonomy" id="433720"/>
    <lineage>
        <taxon>Eukaryota</taxon>
        <taxon>Metazoa</taxon>
        <taxon>Spiralia</taxon>
        <taxon>Gnathifera</taxon>
        <taxon>Rotifera</taxon>
        <taxon>Eurotatoria</taxon>
        <taxon>Bdelloidea</taxon>
        <taxon>Adinetida</taxon>
        <taxon>Adinetidae</taxon>
        <taxon>Adineta</taxon>
    </lineage>
</organism>
<dbReference type="EMBL" id="CAJOBB010013847">
    <property type="protein sequence ID" value="CAF4296764.1"/>
    <property type="molecule type" value="Genomic_DNA"/>
</dbReference>
<comment type="caution">
    <text evidence="2">The sequence shown here is derived from an EMBL/GenBank/DDBJ whole genome shotgun (WGS) entry which is preliminary data.</text>
</comment>
<name>A0A820HLY4_9BILA</name>
<feature type="region of interest" description="Disordered" evidence="1">
    <location>
        <begin position="1"/>
        <end position="27"/>
    </location>
</feature>
<proteinExistence type="predicted"/>
<reference evidence="2" key="1">
    <citation type="submission" date="2021-02" db="EMBL/GenBank/DDBJ databases">
        <authorList>
            <person name="Nowell W R."/>
        </authorList>
    </citation>
    <scope>NUCLEOTIDE SEQUENCE</scope>
</reference>
<protein>
    <submittedName>
        <fullName evidence="2">Uncharacterized protein</fullName>
    </submittedName>
</protein>
<evidence type="ECO:0000256" key="1">
    <source>
        <dbReference type="SAM" id="MobiDB-lite"/>
    </source>
</evidence>
<gene>
    <name evidence="2" type="ORF">KXQ929_LOCUS45299</name>
</gene>
<feature type="non-terminal residue" evidence="2">
    <location>
        <position position="1"/>
    </location>
</feature>
<dbReference type="AlphaFoldDB" id="A0A820HLY4"/>
<feature type="compositionally biased region" description="Basic and acidic residues" evidence="1">
    <location>
        <begin position="1"/>
        <end position="12"/>
    </location>
</feature>
<evidence type="ECO:0000313" key="3">
    <source>
        <dbReference type="Proteomes" id="UP000663868"/>
    </source>
</evidence>
<accession>A0A820HLY4</accession>